<sequence>MANINIIQYGHGNILKSGFKGIQIIMFSRVAYVGCSTSADKNTI</sequence>
<dbReference type="AlphaFoldDB" id="A0A447S8A2"/>
<reference evidence="1 2" key="1">
    <citation type="submission" date="2018-12" db="EMBL/GenBank/DDBJ databases">
        <authorList>
            <consortium name="Pathogen Informatics"/>
        </authorList>
    </citation>
    <scope>NUCLEOTIDE SEQUENCE [LARGE SCALE GENOMIC DNA]</scope>
    <source>
        <strain evidence="1 2">NCTC13635</strain>
    </source>
</reference>
<evidence type="ECO:0000313" key="1">
    <source>
        <dbReference type="EMBL" id="VEB08266.1"/>
    </source>
</evidence>
<dbReference type="EMBL" id="LR134162">
    <property type="protein sequence ID" value="VEB08266.1"/>
    <property type="molecule type" value="Genomic_DNA"/>
</dbReference>
<organism evidence="1 2">
    <name type="scientific">Klebsiella pneumoniae</name>
    <dbReference type="NCBI Taxonomy" id="573"/>
    <lineage>
        <taxon>Bacteria</taxon>
        <taxon>Pseudomonadati</taxon>
        <taxon>Pseudomonadota</taxon>
        <taxon>Gammaproteobacteria</taxon>
        <taxon>Enterobacterales</taxon>
        <taxon>Enterobacteriaceae</taxon>
        <taxon>Klebsiella/Raoultella group</taxon>
        <taxon>Klebsiella</taxon>
        <taxon>Klebsiella pneumoniae complex</taxon>
    </lineage>
</organism>
<proteinExistence type="predicted"/>
<protein>
    <submittedName>
        <fullName evidence="1">Uncharacterized protein</fullName>
    </submittedName>
</protein>
<evidence type="ECO:0000313" key="2">
    <source>
        <dbReference type="Proteomes" id="UP000282433"/>
    </source>
</evidence>
<dbReference type="Proteomes" id="UP000282433">
    <property type="component" value="Chromosome"/>
</dbReference>
<name>A0A447S8A2_KLEPN</name>
<gene>
    <name evidence="1" type="ORF">NCTC13635_07418</name>
</gene>
<accession>A0A447S8A2</accession>